<dbReference type="InterPro" id="IPR006122">
    <property type="entry name" value="HMA_Cu_ion-bd"/>
</dbReference>
<dbReference type="InterPro" id="IPR023298">
    <property type="entry name" value="ATPase_P-typ_TM_dom_sf"/>
</dbReference>
<dbReference type="GO" id="GO:0005524">
    <property type="term" value="F:ATP binding"/>
    <property type="evidence" value="ECO:0007669"/>
    <property type="project" value="UniProtKB-UniRule"/>
</dbReference>
<keyword evidence="12" id="KW-1278">Translocase</keyword>
<dbReference type="InterPro" id="IPR036163">
    <property type="entry name" value="HMA_dom_sf"/>
</dbReference>
<evidence type="ECO:0000256" key="16">
    <source>
        <dbReference type="ARBA" id="ARBA00023136"/>
    </source>
</evidence>
<evidence type="ECO:0000256" key="19">
    <source>
        <dbReference type="SAM" id="MobiDB-lite"/>
    </source>
</evidence>
<evidence type="ECO:0000259" key="20">
    <source>
        <dbReference type="PROSITE" id="PS50846"/>
    </source>
</evidence>
<dbReference type="FunFam" id="2.70.150.10:FF:000002">
    <property type="entry name" value="Copper-transporting ATPase 1, putative"/>
    <property type="match status" value="1"/>
</dbReference>
<dbReference type="Gene3D" id="2.70.150.10">
    <property type="entry name" value="Calcium-transporting ATPase, cytoplasmic transduction domain A"/>
    <property type="match status" value="1"/>
</dbReference>
<dbReference type="SUPFAM" id="SSF56784">
    <property type="entry name" value="HAD-like"/>
    <property type="match status" value="1"/>
</dbReference>
<dbReference type="GeneID" id="37032637"/>
<evidence type="ECO:0000256" key="13">
    <source>
        <dbReference type="ARBA" id="ARBA00022989"/>
    </source>
</evidence>
<feature type="transmembrane region" description="Helical" evidence="18">
    <location>
        <begin position="501"/>
        <end position="523"/>
    </location>
</feature>
<dbReference type="InterPro" id="IPR018303">
    <property type="entry name" value="ATPase_P-typ_P_site"/>
</dbReference>
<sequence>MSSDLSPSEKEVGSSKLSSTFGVRQDEVTATFKVGGMTCGACVETIERMLRQQAGIYSVSVALLAERAVVAYDASRWTPAKIAEEIEDIGFEASALIEIAEDTVQLHIYGMTCASCTSTIEKALRSRAGVIDASVSLAMETAQIEIDTRQVGPRDLVELVEDCGFDATLSAATSDDTQLQSLARVKEIAEWRHAFLFSLSFAVPVFFINMLLPRWSFSRSILVWQPLPNLYLQDLLSLALTAPVQFGIGKRFYLVSWKALRHGSATMDVLIVLGTTASFAYSTFSMLFGLLCGSGAECLRPSTFFETSTMLITFVSLGRYLENAAKGKTSEALSKLIGLTPSTAVIWEDKEAMTRERRIGSELIQKGDYVKVVPGEKIAADGLVVRGESTVDESMVTGEAMPVSKTVGSNVIGGTVNGLGSLDIIVTRAGKDASLAQIVRLVSEAQVSKAPIQAYADRVAGVFVPMVIGLGGMTFISWMIIAHLLGTHQLPDVFQQEGATKFMVCLKLCISVVVVACPCALGLSTPTAVMVGTGVGAQNGILIKGGGPLEASYTISQVLFDKTGTLTEGKLSVSALCWPNGTIESAVAKEHLKLLPVPRELDVPVVGTLSRQGVLAAVAAAERRSEHPLARAVAEYCADQVSAHARSTESLPPQAEATSFESVTGAGVKCRVVLEGTSGKPISTHIVRIGKLDFVGAEGSTALAAHLDAFRHAEESSGRTVIFAAIDGSLALVLSLADKLKPSARPCIAALTRMNVRVGMLTGDTETTALAIAKQLGLSADAVHAGLSPNGKRSIITRLRSQAEASKSRTGGIAMVGDGINDSPALAAASVGIALSTGSEIAIEAADVVLMRSDLRDVPAALHLARRIFSQIRLNFLWATLYNIVSIPLAMGIFLPWGWHLHPMVAGAAMACSSVSVVLSSLTLRFWKRPHFIGTAADDEDDLTSPVDKRWPSSPGSPWPRISTSIPPGAWEFATSPVQYVFARVNQLRTRRTDGAGYEPVAVEMA</sequence>
<evidence type="ECO:0000256" key="1">
    <source>
        <dbReference type="ARBA" id="ARBA00004127"/>
    </source>
</evidence>
<dbReference type="FunCoup" id="A0A316W9D3">
    <property type="interactions" value="309"/>
</dbReference>
<dbReference type="InterPro" id="IPR027256">
    <property type="entry name" value="P-typ_ATPase_IB"/>
</dbReference>
<evidence type="ECO:0000256" key="17">
    <source>
        <dbReference type="ARBA" id="ARBA00080126"/>
    </source>
</evidence>
<keyword evidence="13 18" id="KW-1133">Transmembrane helix</keyword>
<feature type="transmembrane region" description="Helical" evidence="18">
    <location>
        <begin position="194"/>
        <end position="211"/>
    </location>
</feature>
<dbReference type="SUPFAM" id="SSF81665">
    <property type="entry name" value="Calcium ATPase, transmembrane domain M"/>
    <property type="match status" value="1"/>
</dbReference>
<accession>A0A316W9D3</accession>
<evidence type="ECO:0000256" key="10">
    <source>
        <dbReference type="ARBA" id="ARBA00022840"/>
    </source>
</evidence>
<evidence type="ECO:0000256" key="8">
    <source>
        <dbReference type="ARBA" id="ARBA00022741"/>
    </source>
</evidence>
<dbReference type="CDD" id="cd00371">
    <property type="entry name" value="HMA"/>
    <property type="match status" value="2"/>
</dbReference>
<feature type="transmembrane region" description="Helical" evidence="18">
    <location>
        <begin position="269"/>
        <end position="291"/>
    </location>
</feature>
<name>A0A316W9D3_9BASI</name>
<dbReference type="Pfam" id="PF00702">
    <property type="entry name" value="Hydrolase"/>
    <property type="match status" value="1"/>
</dbReference>
<keyword evidence="5 18" id="KW-0812">Transmembrane</keyword>
<dbReference type="InterPro" id="IPR023299">
    <property type="entry name" value="ATPase_P-typ_cyto_dom_N"/>
</dbReference>
<dbReference type="EC" id="7.2.2.8" evidence="3"/>
<dbReference type="STRING" id="1522189.A0A316W9D3"/>
<dbReference type="FunFam" id="3.30.70.100:FF:000001">
    <property type="entry name" value="ATPase copper transporting beta"/>
    <property type="match status" value="2"/>
</dbReference>
<dbReference type="GO" id="GO:0140581">
    <property type="term" value="F:P-type monovalent copper transporter activity"/>
    <property type="evidence" value="ECO:0007669"/>
    <property type="project" value="UniProtKB-EC"/>
</dbReference>
<keyword evidence="7" id="KW-0677">Repeat</keyword>
<dbReference type="SUPFAM" id="SSF55008">
    <property type="entry name" value="HMA, heavy metal-associated domain"/>
    <property type="match status" value="2"/>
</dbReference>
<feature type="transmembrane region" description="Helical" evidence="18">
    <location>
        <begin position="459"/>
        <end position="481"/>
    </location>
</feature>
<keyword evidence="15" id="KW-0406">Ion transport</keyword>
<dbReference type="NCBIfam" id="TIGR01525">
    <property type="entry name" value="ATPase-IB_hvy"/>
    <property type="match status" value="1"/>
</dbReference>
<dbReference type="SFLD" id="SFLDS00003">
    <property type="entry name" value="Haloacid_Dehalogenase"/>
    <property type="match status" value="1"/>
</dbReference>
<dbReference type="InParanoid" id="A0A316W9D3"/>
<comment type="similarity">
    <text evidence="2 18">Belongs to the cation transport ATPase (P-type) (TC 3.A.3) family. Type IB subfamily.</text>
</comment>
<keyword evidence="16 18" id="KW-0472">Membrane</keyword>
<dbReference type="PROSITE" id="PS50846">
    <property type="entry name" value="HMA_2"/>
    <property type="match status" value="2"/>
</dbReference>
<dbReference type="InterPro" id="IPR044492">
    <property type="entry name" value="P_typ_ATPase_HD_dom"/>
</dbReference>
<reference evidence="21 22" key="1">
    <citation type="journal article" date="2018" name="Mol. Biol. Evol.">
        <title>Broad Genomic Sampling Reveals a Smut Pathogenic Ancestry of the Fungal Clade Ustilaginomycotina.</title>
        <authorList>
            <person name="Kijpornyongpan T."/>
            <person name="Mondo S.J."/>
            <person name="Barry K."/>
            <person name="Sandor L."/>
            <person name="Lee J."/>
            <person name="Lipzen A."/>
            <person name="Pangilinan J."/>
            <person name="LaButti K."/>
            <person name="Hainaut M."/>
            <person name="Henrissat B."/>
            <person name="Grigoriev I.V."/>
            <person name="Spatafora J.W."/>
            <person name="Aime M.C."/>
        </authorList>
    </citation>
    <scope>NUCLEOTIDE SEQUENCE [LARGE SCALE GENOMIC DNA]</scope>
    <source>
        <strain evidence="21 22">MCA 4658</strain>
    </source>
</reference>
<dbReference type="PRINTS" id="PR00119">
    <property type="entry name" value="CATATPASE"/>
</dbReference>
<dbReference type="PROSITE" id="PS01047">
    <property type="entry name" value="HMA_1"/>
    <property type="match status" value="2"/>
</dbReference>
<dbReference type="SUPFAM" id="SSF81660">
    <property type="entry name" value="Metal cation-transporting ATPase, ATP-binding domain N"/>
    <property type="match status" value="1"/>
</dbReference>
<dbReference type="PANTHER" id="PTHR43520:SF8">
    <property type="entry name" value="P-TYPE CU(+) TRANSPORTER"/>
    <property type="match status" value="1"/>
</dbReference>
<dbReference type="RefSeq" id="XP_025372531.1">
    <property type="nucleotide sequence ID" value="XM_025510767.1"/>
</dbReference>
<dbReference type="OrthoDB" id="432719at2759"/>
<organism evidence="21 22">
    <name type="scientific">Ceraceosorus guamensis</name>
    <dbReference type="NCBI Taxonomy" id="1522189"/>
    <lineage>
        <taxon>Eukaryota</taxon>
        <taxon>Fungi</taxon>
        <taxon>Dikarya</taxon>
        <taxon>Basidiomycota</taxon>
        <taxon>Ustilaginomycotina</taxon>
        <taxon>Exobasidiomycetes</taxon>
        <taxon>Ceraceosorales</taxon>
        <taxon>Ceraceosoraceae</taxon>
        <taxon>Ceraceosorus</taxon>
    </lineage>
</organism>
<evidence type="ECO:0000256" key="18">
    <source>
        <dbReference type="RuleBase" id="RU362081"/>
    </source>
</evidence>
<evidence type="ECO:0000256" key="3">
    <source>
        <dbReference type="ARBA" id="ARBA00012517"/>
    </source>
</evidence>
<dbReference type="InterPro" id="IPR059000">
    <property type="entry name" value="ATPase_P-type_domA"/>
</dbReference>
<evidence type="ECO:0000256" key="6">
    <source>
        <dbReference type="ARBA" id="ARBA00022723"/>
    </source>
</evidence>
<dbReference type="AlphaFoldDB" id="A0A316W9D3"/>
<dbReference type="PROSITE" id="PS00154">
    <property type="entry name" value="ATPASE_E1_E2"/>
    <property type="match status" value="1"/>
</dbReference>
<dbReference type="EMBL" id="KZ819355">
    <property type="protein sequence ID" value="PWN45371.1"/>
    <property type="molecule type" value="Genomic_DNA"/>
</dbReference>
<dbReference type="InterPro" id="IPR006121">
    <property type="entry name" value="HMA_dom"/>
</dbReference>
<keyword evidence="6 18" id="KW-0479">Metal-binding</keyword>
<dbReference type="GO" id="GO:0016020">
    <property type="term" value="C:membrane"/>
    <property type="evidence" value="ECO:0007669"/>
    <property type="project" value="UniProtKB-SubCell"/>
</dbReference>
<dbReference type="InterPro" id="IPR017969">
    <property type="entry name" value="Heavy-metal-associated_CS"/>
</dbReference>
<dbReference type="NCBIfam" id="TIGR00003">
    <property type="entry name" value="copper ion binding protein"/>
    <property type="match status" value="1"/>
</dbReference>
<dbReference type="SFLD" id="SFLDG00002">
    <property type="entry name" value="C1.7:_P-type_atpase_like"/>
    <property type="match status" value="1"/>
</dbReference>
<dbReference type="PANTHER" id="PTHR43520">
    <property type="entry name" value="ATP7, ISOFORM B"/>
    <property type="match status" value="1"/>
</dbReference>
<dbReference type="InterPro" id="IPR036412">
    <property type="entry name" value="HAD-like_sf"/>
</dbReference>
<gene>
    <name evidence="21" type="ORF">IE81DRAFT_189214</name>
</gene>
<dbReference type="PRINTS" id="PR00942">
    <property type="entry name" value="CUATPASEI"/>
</dbReference>
<feature type="transmembrane region" description="Helical" evidence="18">
    <location>
        <begin position="231"/>
        <end position="248"/>
    </location>
</feature>
<evidence type="ECO:0000256" key="9">
    <source>
        <dbReference type="ARBA" id="ARBA00022796"/>
    </source>
</evidence>
<dbReference type="Gene3D" id="3.30.70.100">
    <property type="match status" value="2"/>
</dbReference>
<protein>
    <recommendedName>
        <fullName evidence="3">P-type Cu(+) transporter</fullName>
        <ecNumber evidence="3">7.2.2.8</ecNumber>
    </recommendedName>
    <alternativeName>
        <fullName evidence="17">Cu(2+)-ATPase</fullName>
    </alternativeName>
</protein>
<dbReference type="Gene3D" id="3.40.1110.10">
    <property type="entry name" value="Calcium-transporting ATPase, cytoplasmic domain N"/>
    <property type="match status" value="1"/>
</dbReference>
<keyword evidence="14" id="KW-0186">Copper</keyword>
<comment type="subcellular location">
    <subcellularLocation>
        <location evidence="1">Endomembrane system</location>
        <topology evidence="1">Multi-pass membrane protein</topology>
    </subcellularLocation>
    <subcellularLocation>
        <location evidence="18">Membrane</location>
    </subcellularLocation>
</comment>
<keyword evidence="4" id="KW-0813">Transport</keyword>
<evidence type="ECO:0000256" key="5">
    <source>
        <dbReference type="ARBA" id="ARBA00022692"/>
    </source>
</evidence>
<dbReference type="GO" id="GO:0043682">
    <property type="term" value="F:P-type divalent copper transporter activity"/>
    <property type="evidence" value="ECO:0007669"/>
    <property type="project" value="TreeGrafter"/>
</dbReference>
<keyword evidence="11" id="KW-0460">Magnesium</keyword>
<evidence type="ECO:0000313" key="21">
    <source>
        <dbReference type="EMBL" id="PWN45371.1"/>
    </source>
</evidence>
<proteinExistence type="inferred from homology"/>
<evidence type="ECO:0000256" key="11">
    <source>
        <dbReference type="ARBA" id="ARBA00022842"/>
    </source>
</evidence>
<dbReference type="InterPro" id="IPR023214">
    <property type="entry name" value="HAD_sf"/>
</dbReference>
<evidence type="ECO:0000313" key="22">
    <source>
        <dbReference type="Proteomes" id="UP000245783"/>
    </source>
</evidence>
<evidence type="ECO:0000256" key="14">
    <source>
        <dbReference type="ARBA" id="ARBA00023008"/>
    </source>
</evidence>
<feature type="region of interest" description="Disordered" evidence="19">
    <location>
        <begin position="940"/>
        <end position="960"/>
    </location>
</feature>
<feature type="domain" description="HMA" evidence="20">
    <location>
        <begin position="102"/>
        <end position="168"/>
    </location>
</feature>
<dbReference type="Gene3D" id="3.40.50.1000">
    <property type="entry name" value="HAD superfamily/HAD-like"/>
    <property type="match status" value="1"/>
</dbReference>
<evidence type="ECO:0000256" key="15">
    <source>
        <dbReference type="ARBA" id="ARBA00023065"/>
    </source>
</evidence>
<dbReference type="GO" id="GO:0012505">
    <property type="term" value="C:endomembrane system"/>
    <property type="evidence" value="ECO:0007669"/>
    <property type="project" value="UniProtKB-SubCell"/>
</dbReference>
<dbReference type="InterPro" id="IPR008250">
    <property type="entry name" value="ATPase_P-typ_transduc_dom_A_sf"/>
</dbReference>
<dbReference type="InterPro" id="IPR001757">
    <property type="entry name" value="P_typ_ATPase"/>
</dbReference>
<dbReference type="GO" id="GO:0016887">
    <property type="term" value="F:ATP hydrolysis activity"/>
    <property type="evidence" value="ECO:0007669"/>
    <property type="project" value="InterPro"/>
</dbReference>
<keyword evidence="22" id="KW-1185">Reference proteome</keyword>
<feature type="transmembrane region" description="Helical" evidence="18">
    <location>
        <begin position="876"/>
        <end position="899"/>
    </location>
</feature>
<feature type="domain" description="HMA" evidence="20">
    <location>
        <begin position="28"/>
        <end position="94"/>
    </location>
</feature>
<dbReference type="Pfam" id="PF00403">
    <property type="entry name" value="HMA"/>
    <property type="match status" value="2"/>
</dbReference>
<evidence type="ECO:0000256" key="7">
    <source>
        <dbReference type="ARBA" id="ARBA00022737"/>
    </source>
</evidence>
<feature type="transmembrane region" description="Helical" evidence="18">
    <location>
        <begin position="303"/>
        <end position="321"/>
    </location>
</feature>
<keyword evidence="9" id="KW-0187">Copper transport</keyword>
<dbReference type="CDD" id="cd02094">
    <property type="entry name" value="P-type_ATPase_Cu-like"/>
    <property type="match status" value="1"/>
</dbReference>
<evidence type="ECO:0000256" key="2">
    <source>
        <dbReference type="ARBA" id="ARBA00006024"/>
    </source>
</evidence>
<dbReference type="Pfam" id="PF00122">
    <property type="entry name" value="E1-E2_ATPase"/>
    <property type="match status" value="1"/>
</dbReference>
<evidence type="ECO:0000256" key="4">
    <source>
        <dbReference type="ARBA" id="ARBA00022448"/>
    </source>
</evidence>
<keyword evidence="8 18" id="KW-0547">Nucleotide-binding</keyword>
<dbReference type="SUPFAM" id="SSF81653">
    <property type="entry name" value="Calcium ATPase, transduction domain A"/>
    <property type="match status" value="1"/>
</dbReference>
<dbReference type="GO" id="GO:0005507">
    <property type="term" value="F:copper ion binding"/>
    <property type="evidence" value="ECO:0007669"/>
    <property type="project" value="InterPro"/>
</dbReference>
<dbReference type="GO" id="GO:0055070">
    <property type="term" value="P:copper ion homeostasis"/>
    <property type="evidence" value="ECO:0007669"/>
    <property type="project" value="TreeGrafter"/>
</dbReference>
<evidence type="ECO:0000256" key="12">
    <source>
        <dbReference type="ARBA" id="ARBA00022967"/>
    </source>
</evidence>
<dbReference type="SFLD" id="SFLDF00027">
    <property type="entry name" value="p-type_atpase"/>
    <property type="match status" value="1"/>
</dbReference>
<keyword evidence="10 18" id="KW-0067">ATP-binding</keyword>
<dbReference type="NCBIfam" id="TIGR01494">
    <property type="entry name" value="ATPase_P-type"/>
    <property type="match status" value="2"/>
</dbReference>
<dbReference type="Proteomes" id="UP000245783">
    <property type="component" value="Unassembled WGS sequence"/>
</dbReference>
<feature type="transmembrane region" description="Helical" evidence="18">
    <location>
        <begin position="905"/>
        <end position="924"/>
    </location>
</feature>